<name>A0A366LWX6_9ACTN</name>
<accession>A0A366LWX6</accession>
<proteinExistence type="predicted"/>
<organism evidence="2 3">
    <name type="scientific">Spongiactinospora rosea</name>
    <dbReference type="NCBI Taxonomy" id="2248750"/>
    <lineage>
        <taxon>Bacteria</taxon>
        <taxon>Bacillati</taxon>
        <taxon>Actinomycetota</taxon>
        <taxon>Actinomycetes</taxon>
        <taxon>Streptosporangiales</taxon>
        <taxon>Streptosporangiaceae</taxon>
        <taxon>Spongiactinospora</taxon>
    </lineage>
</organism>
<gene>
    <name evidence="2" type="ORF">DP939_18240</name>
</gene>
<feature type="chain" id="PRO_5016933516" evidence="1">
    <location>
        <begin position="24"/>
        <end position="133"/>
    </location>
</feature>
<feature type="signal peptide" evidence="1">
    <location>
        <begin position="1"/>
        <end position="23"/>
    </location>
</feature>
<evidence type="ECO:0000313" key="2">
    <source>
        <dbReference type="EMBL" id="RBQ18455.1"/>
    </source>
</evidence>
<evidence type="ECO:0000256" key="1">
    <source>
        <dbReference type="SAM" id="SignalP"/>
    </source>
</evidence>
<reference evidence="2 3" key="1">
    <citation type="submission" date="2018-06" db="EMBL/GenBank/DDBJ databases">
        <title>Sphaerisporangium craniellae sp. nov., isolated from a marine sponge in the South China Sea.</title>
        <authorList>
            <person name="Li L."/>
        </authorList>
    </citation>
    <scope>NUCLEOTIDE SEQUENCE [LARGE SCALE GENOMIC DNA]</scope>
    <source>
        <strain evidence="2 3">LHW63015</strain>
    </source>
</reference>
<dbReference type="EMBL" id="QMEY01000007">
    <property type="protein sequence ID" value="RBQ18455.1"/>
    <property type="molecule type" value="Genomic_DNA"/>
</dbReference>
<keyword evidence="3" id="KW-1185">Reference proteome</keyword>
<sequence length="133" mass="14514">MAVRLSRIVVASAFVMMPLASCASDPMATCNQAYSILNEAETAPSEWTTRGAAPTSVTEEKALAEVIRRVAALETGDPYLKEGFGNLRRASERHREELDKLLKDSPQGSNVRLAGATTVYVLMVLVRRCETKV</sequence>
<keyword evidence="1" id="KW-0732">Signal</keyword>
<dbReference type="Proteomes" id="UP000253303">
    <property type="component" value="Unassembled WGS sequence"/>
</dbReference>
<comment type="caution">
    <text evidence="2">The sequence shown here is derived from an EMBL/GenBank/DDBJ whole genome shotgun (WGS) entry which is preliminary data.</text>
</comment>
<dbReference type="RefSeq" id="WP_113981930.1">
    <property type="nucleotide sequence ID" value="NZ_QMEY01000007.1"/>
</dbReference>
<evidence type="ECO:0000313" key="3">
    <source>
        <dbReference type="Proteomes" id="UP000253303"/>
    </source>
</evidence>
<protein>
    <submittedName>
        <fullName evidence="2">Uncharacterized protein</fullName>
    </submittedName>
</protein>
<dbReference type="AlphaFoldDB" id="A0A366LWX6"/>